<dbReference type="Pfam" id="PF04402">
    <property type="entry name" value="SIMPL"/>
    <property type="match status" value="1"/>
</dbReference>
<keyword evidence="3" id="KW-1185">Reference proteome</keyword>
<proteinExistence type="predicted"/>
<dbReference type="EMBL" id="NBIV01000095">
    <property type="protein sequence ID" value="PXF44327.1"/>
    <property type="molecule type" value="Genomic_DNA"/>
</dbReference>
<evidence type="ECO:0000313" key="2">
    <source>
        <dbReference type="EMBL" id="PXF44327.1"/>
    </source>
</evidence>
<dbReference type="OrthoDB" id="290898at2759"/>
<gene>
    <name evidence="2" type="ORF">BWQ96_05954</name>
</gene>
<dbReference type="GO" id="GO:0006974">
    <property type="term" value="P:DNA damage response"/>
    <property type="evidence" value="ECO:0007669"/>
    <property type="project" value="TreeGrafter"/>
</dbReference>
<accession>A0A2V3IRI3</accession>
<dbReference type="PANTHER" id="PTHR34387:SF1">
    <property type="entry name" value="PERIPLASMIC IMMUNOGENIC PROTEIN"/>
    <property type="match status" value="1"/>
</dbReference>
<organism evidence="2 3">
    <name type="scientific">Gracilariopsis chorda</name>
    <dbReference type="NCBI Taxonomy" id="448386"/>
    <lineage>
        <taxon>Eukaryota</taxon>
        <taxon>Rhodophyta</taxon>
        <taxon>Florideophyceae</taxon>
        <taxon>Rhodymeniophycidae</taxon>
        <taxon>Gracilariales</taxon>
        <taxon>Gracilariaceae</taxon>
        <taxon>Gracilariopsis</taxon>
    </lineage>
</organism>
<name>A0A2V3IRI3_9FLOR</name>
<dbReference type="AlphaFoldDB" id="A0A2V3IRI3"/>
<evidence type="ECO:0000256" key="1">
    <source>
        <dbReference type="SAM" id="MobiDB-lite"/>
    </source>
</evidence>
<feature type="region of interest" description="Disordered" evidence="1">
    <location>
        <begin position="1"/>
        <end position="25"/>
    </location>
</feature>
<feature type="compositionally biased region" description="Polar residues" evidence="1">
    <location>
        <begin position="1"/>
        <end position="18"/>
    </location>
</feature>
<dbReference type="PANTHER" id="PTHR34387">
    <property type="entry name" value="SLR1258 PROTEIN"/>
    <property type="match status" value="1"/>
</dbReference>
<dbReference type="InterPro" id="IPR052022">
    <property type="entry name" value="26kDa_periplasmic_antigen"/>
</dbReference>
<sequence>MATSARSQNIPRTITVSGRGTGSAPPDTATINTGVQTTAATAQEALAANNRQFQSVLAVLSEQGIEDRDVQTSFFNVNPQFRRGPNGEQLGITGYRVSNQVRVIVRDIDKLGQILDALVTAGSNQVSGVSFSIEDNQEITDTARAAAVADATRTAGVYAAAAGISVGRLIAISDQSIQAPLPRAVSLDAGAAGFGVPIASGELQVTSNVNLQFELVNA</sequence>
<dbReference type="Gene3D" id="3.30.110.170">
    <property type="entry name" value="Protein of unknown function (DUF541), domain 1"/>
    <property type="match status" value="1"/>
</dbReference>
<dbReference type="Gene3D" id="3.30.70.2970">
    <property type="entry name" value="Protein of unknown function (DUF541), domain 2"/>
    <property type="match status" value="1"/>
</dbReference>
<comment type="caution">
    <text evidence="2">The sequence shown here is derived from an EMBL/GenBank/DDBJ whole genome shotgun (WGS) entry which is preliminary data.</text>
</comment>
<evidence type="ECO:0000313" key="3">
    <source>
        <dbReference type="Proteomes" id="UP000247409"/>
    </source>
</evidence>
<protein>
    <submittedName>
        <fullName evidence="2">26 kDa periplasmic immunogenic protein</fullName>
    </submittedName>
</protein>
<reference evidence="2 3" key="1">
    <citation type="journal article" date="2018" name="Mol. Biol. Evol.">
        <title>Analysis of the draft genome of the red seaweed Gracilariopsis chorda provides insights into genome size evolution in Rhodophyta.</title>
        <authorList>
            <person name="Lee J."/>
            <person name="Yang E.C."/>
            <person name="Graf L."/>
            <person name="Yang J.H."/>
            <person name="Qiu H."/>
            <person name="Zel Zion U."/>
            <person name="Chan C.X."/>
            <person name="Stephens T.G."/>
            <person name="Weber A.P.M."/>
            <person name="Boo G.H."/>
            <person name="Boo S.M."/>
            <person name="Kim K.M."/>
            <person name="Shin Y."/>
            <person name="Jung M."/>
            <person name="Lee S.J."/>
            <person name="Yim H.S."/>
            <person name="Lee J.H."/>
            <person name="Bhattacharya D."/>
            <person name="Yoon H.S."/>
        </authorList>
    </citation>
    <scope>NUCLEOTIDE SEQUENCE [LARGE SCALE GENOMIC DNA]</scope>
    <source>
        <strain evidence="2 3">SKKU-2015</strain>
        <tissue evidence="2">Whole body</tissue>
    </source>
</reference>
<dbReference type="InterPro" id="IPR007497">
    <property type="entry name" value="SIMPL/DUF541"/>
</dbReference>
<dbReference type="Proteomes" id="UP000247409">
    <property type="component" value="Unassembled WGS sequence"/>
</dbReference>